<gene>
    <name evidence="3" type="ORF">FOZ60_012501</name>
</gene>
<dbReference type="InterPro" id="IPR051276">
    <property type="entry name" value="Saccharopine_DH-like_oxidrdct"/>
</dbReference>
<feature type="domain" description="Saccharopine dehydrogenase NADP binding" evidence="2">
    <location>
        <begin position="534"/>
        <end position="665"/>
    </location>
</feature>
<comment type="similarity">
    <text evidence="1">Belongs to the saccharopine dehydrogenase family.</text>
</comment>
<evidence type="ECO:0000313" key="4">
    <source>
        <dbReference type="Proteomes" id="UP000541610"/>
    </source>
</evidence>
<dbReference type="OrthoDB" id="10268090at2759"/>
<dbReference type="GO" id="GO:0005811">
    <property type="term" value="C:lipid droplet"/>
    <property type="evidence" value="ECO:0007669"/>
    <property type="project" value="TreeGrafter"/>
</dbReference>
<accession>A0A7J6P9L3</accession>
<dbReference type="GO" id="GO:0005739">
    <property type="term" value="C:mitochondrion"/>
    <property type="evidence" value="ECO:0007669"/>
    <property type="project" value="TreeGrafter"/>
</dbReference>
<dbReference type="InterPro" id="IPR005097">
    <property type="entry name" value="Sacchrp_dh_NADP-bd"/>
</dbReference>
<dbReference type="GO" id="GO:0009247">
    <property type="term" value="P:glycolipid biosynthetic process"/>
    <property type="evidence" value="ECO:0007669"/>
    <property type="project" value="TreeGrafter"/>
</dbReference>
<evidence type="ECO:0000259" key="2">
    <source>
        <dbReference type="Pfam" id="PF03435"/>
    </source>
</evidence>
<dbReference type="InterPro" id="IPR036291">
    <property type="entry name" value="NAD(P)-bd_dom_sf"/>
</dbReference>
<feature type="domain" description="Saccharopine dehydrogenase NADP binding" evidence="2">
    <location>
        <begin position="24"/>
        <end position="145"/>
    </location>
</feature>
<evidence type="ECO:0000313" key="3">
    <source>
        <dbReference type="EMBL" id="KAF4692808.1"/>
    </source>
</evidence>
<dbReference type="PANTHER" id="PTHR12286:SF5">
    <property type="entry name" value="SACCHAROPINE DEHYDROGENASE-LIKE OXIDOREDUCTASE"/>
    <property type="match status" value="1"/>
</dbReference>
<dbReference type="EMBL" id="JABANP010000054">
    <property type="protein sequence ID" value="KAF4692808.1"/>
    <property type="molecule type" value="Genomic_DNA"/>
</dbReference>
<comment type="caution">
    <text evidence="3">The sequence shown here is derived from an EMBL/GenBank/DDBJ whole genome shotgun (WGS) entry which is preliminary data.</text>
</comment>
<proteinExistence type="inferred from homology"/>
<dbReference type="SUPFAM" id="SSF51735">
    <property type="entry name" value="NAD(P)-binding Rossmann-fold domains"/>
    <property type="match status" value="2"/>
</dbReference>
<organism evidence="3 4">
    <name type="scientific">Perkinsus olseni</name>
    <name type="common">Perkinsus atlanticus</name>
    <dbReference type="NCBI Taxonomy" id="32597"/>
    <lineage>
        <taxon>Eukaryota</taxon>
        <taxon>Sar</taxon>
        <taxon>Alveolata</taxon>
        <taxon>Perkinsozoa</taxon>
        <taxon>Perkinsea</taxon>
        <taxon>Perkinsida</taxon>
        <taxon>Perkinsidae</taxon>
        <taxon>Perkinsus</taxon>
    </lineage>
</organism>
<dbReference type="PANTHER" id="PTHR12286">
    <property type="entry name" value="SACCHAROPINE DEHYDROGENASE-LIKE OXIDOREDUCTASE"/>
    <property type="match status" value="1"/>
</dbReference>
<dbReference type="GO" id="GO:0005886">
    <property type="term" value="C:plasma membrane"/>
    <property type="evidence" value="ECO:0007669"/>
    <property type="project" value="TreeGrafter"/>
</dbReference>
<dbReference type="Gene3D" id="3.40.50.720">
    <property type="entry name" value="NAD(P)-binding Rossmann-like Domain"/>
    <property type="match status" value="2"/>
</dbReference>
<dbReference type="AlphaFoldDB" id="A0A7J6P9L3"/>
<sequence length="1002" mass="109173">MTSPSSPERTEAVQSAVRGRRHRGFVGKLVLEKMYRYAKPAGLRVAAAGRDEDKVKQVLELLDLEGKVGYIIAGIYDMDSVTAMVKNTRLVLNCVGPYALYGEPVVAACAEEGTDYMDLSGEVHFIEKMQLKYTEKARKSGAMIMSACAWDSVPEDLGFQLVRDKMVKQGMIPYSIDGFVEVLPGPFGYRANFGTYESAVLAMSAFKQFIKIRKALRSKGLAPKLNKRGPSPVVPRKYLPVLFDSRVSGVYIPFLGTDPHVIKRSQQMLSLSDPEYIGVRSACYFKLPNGILPKLGYLFYGLLVFLFSLFEVGRKLLLNFPESFTHGMFSHRGPSKDQMDTTEYKIDLFGRGYSDEKALEANPNKPDAEVRATVTGPDPGYNATSGIFTTLAMVLLTERESLGTKKGGVYTPATVFRGSTAAKRLTEEGYAAFSANLLEGPNCEFLVWECWVKVSVGRWGCTAQQRDNGAGIAQNQHGVDYPLFLCPWVTRWLQKCYEFRVTTLECCGCSRVRLSRGIVRSPEPAAVKSRAFDVVIFGCTGLVGRLTLQTMVKLAAPAGLKVAAAGRNEERMKQIISDTLDEETSASVGCIVADAYDYHSIQDMAKSTRLVLNCAGPFTIHGEVVVRACVEAGTDYMDTTGEINFAEAMQLKYSAAAKASGAIIISSCAFDAVPGDLGVQIIHDLLSKNEGLSPEGISVLSDGTSGITAGKANTTIAAIHFGHDAGVFVTPVGFCGVPYSVEAFLEIVEGPSGYTGGFGTFQSLLLAISNMSILKKIRQELRSSGQRPDLKLRGPKFAPHRLPFIDSRAPRGIYVPFVGPTPSVVLRSQQLLTRDNTAYTAVNDVTYMKMPPGILTKMGYAFFGMICLLLSTFEVGRKLLLKFPEAFTGGKISRKGPTQEQMNTTFYKISFIGSGYSNEKALESHPRRRDVTIRGSVTGPDPGYNATSGILATLGYVLLTERDKVSAKSGGVYTPATVFRGTSAAKKLTEGKFAVYSDNMLD</sequence>
<evidence type="ECO:0000256" key="1">
    <source>
        <dbReference type="ARBA" id="ARBA00038048"/>
    </source>
</evidence>
<dbReference type="Proteomes" id="UP000541610">
    <property type="component" value="Unassembled WGS sequence"/>
</dbReference>
<dbReference type="Pfam" id="PF03435">
    <property type="entry name" value="Sacchrp_dh_NADP"/>
    <property type="match status" value="2"/>
</dbReference>
<protein>
    <recommendedName>
        <fullName evidence="2">Saccharopine dehydrogenase NADP binding domain-containing protein</fullName>
    </recommendedName>
</protein>
<name>A0A7J6P9L3_PEROL</name>
<reference evidence="3 4" key="1">
    <citation type="submission" date="2020-04" db="EMBL/GenBank/DDBJ databases">
        <title>Perkinsus olseni comparative genomics.</title>
        <authorList>
            <person name="Bogema D.R."/>
        </authorList>
    </citation>
    <scope>NUCLEOTIDE SEQUENCE [LARGE SCALE GENOMIC DNA]</scope>
    <source>
        <strain evidence="3">00978-12</strain>
    </source>
</reference>